<sequence length="460" mass="51516">MKEFIAQFHPLLVHLPIGFLLIGLVFFLLHKKGVEGISDKTIRWILLFSFLASLFSSISGYLLADGGGYDSELVNKHRNGGISLILLTGLLYILNLKEQKGLIINILWAVSSISLFLTGHWGGSLTHGEDFLSFGSTEYTKPEITDPQQALVYQEIIEPIFAEKCWSCHSSKKQKGDLRLDSPEAILQGGENGEILTAHQPKQSELYKRLLLEKEDDDRMPPDGKPQLTKDEIQLIEWWIATGLSFDQKAGDLEQSPAVQLALKSLVKAEATPAPIPPVEQKPVEESLIQSLNVNGVSLQKVADESPFLSLSIISGQPDQSVWKSFEPLSKNIIWLRINNQELTAEKLKAISGFEYLTTLDLSQNTFENSSRPDFSQFTYLQKLNLANSNISFEALQTLAELENLDKLFLFGTSLSKEQKEKFKTMLPKTTIEFGNYEVPTLEGDTTEFTMEMLTSAKEL</sequence>
<dbReference type="Gene3D" id="3.80.10.10">
    <property type="entry name" value="Ribonuclease Inhibitor"/>
    <property type="match status" value="1"/>
</dbReference>
<name>A0A0P7C5S1_9BACT</name>
<accession>A0A0P7C5S1</accession>
<feature type="transmembrane region" description="Helical" evidence="1">
    <location>
        <begin position="12"/>
        <end position="29"/>
    </location>
</feature>
<evidence type="ECO:0000256" key="1">
    <source>
        <dbReference type="SAM" id="Phobius"/>
    </source>
</evidence>
<dbReference type="Pfam" id="PF07635">
    <property type="entry name" value="PSCyt1"/>
    <property type="match status" value="1"/>
</dbReference>
<keyword evidence="1" id="KW-0812">Transmembrane</keyword>
<dbReference type="OrthoDB" id="713772at2"/>
<dbReference type="SUPFAM" id="SSF52058">
    <property type="entry name" value="L domain-like"/>
    <property type="match status" value="1"/>
</dbReference>
<organism evidence="3 4">
    <name type="scientific">Jiulongibacter sediminis</name>
    <dbReference type="NCBI Taxonomy" id="1605367"/>
    <lineage>
        <taxon>Bacteria</taxon>
        <taxon>Pseudomonadati</taxon>
        <taxon>Bacteroidota</taxon>
        <taxon>Cytophagia</taxon>
        <taxon>Cytophagales</taxon>
        <taxon>Leadbetterellaceae</taxon>
        <taxon>Jiulongibacter</taxon>
    </lineage>
</organism>
<feature type="domain" description="Cytochrome C Planctomycete-type" evidence="2">
    <location>
        <begin position="165"/>
        <end position="224"/>
    </location>
</feature>
<dbReference type="PANTHER" id="PTHR35889:SF3">
    <property type="entry name" value="F-BOX DOMAIN-CONTAINING PROTEIN"/>
    <property type="match status" value="1"/>
</dbReference>
<dbReference type="PATRIC" id="fig|1605367.3.peg.3129"/>
<reference evidence="3 4" key="1">
    <citation type="submission" date="2015-07" db="EMBL/GenBank/DDBJ databases">
        <title>The draft genome sequence of Leadbetterella sp. JN14-9.</title>
        <authorList>
            <person name="Liu Y."/>
            <person name="Du J."/>
            <person name="Shao Z."/>
        </authorList>
    </citation>
    <scope>NUCLEOTIDE SEQUENCE [LARGE SCALE GENOMIC DNA]</scope>
    <source>
        <strain evidence="3 4">JN14-9</strain>
    </source>
</reference>
<feature type="transmembrane region" description="Helical" evidence="1">
    <location>
        <begin position="41"/>
        <end position="64"/>
    </location>
</feature>
<evidence type="ECO:0000259" key="2">
    <source>
        <dbReference type="Pfam" id="PF07635"/>
    </source>
</evidence>
<evidence type="ECO:0000313" key="4">
    <source>
        <dbReference type="Proteomes" id="UP000050454"/>
    </source>
</evidence>
<dbReference type="RefSeq" id="WP_055146753.1">
    <property type="nucleotide sequence ID" value="NZ_JXSZ01000006.1"/>
</dbReference>
<dbReference type="Proteomes" id="UP000050454">
    <property type="component" value="Unassembled WGS sequence"/>
</dbReference>
<dbReference type="InterPro" id="IPR032675">
    <property type="entry name" value="LRR_dom_sf"/>
</dbReference>
<dbReference type="STRING" id="1605367.AFM12_08740"/>
<keyword evidence="1" id="KW-0472">Membrane</keyword>
<proteinExistence type="predicted"/>
<dbReference type="PANTHER" id="PTHR35889">
    <property type="entry name" value="CYCLOINULO-OLIGOSACCHARIDE FRUCTANOTRANSFERASE-RELATED"/>
    <property type="match status" value="1"/>
</dbReference>
<comment type="caution">
    <text evidence="3">The sequence shown here is derived from an EMBL/GenBank/DDBJ whole genome shotgun (WGS) entry which is preliminary data.</text>
</comment>
<dbReference type="AlphaFoldDB" id="A0A0P7C5S1"/>
<gene>
    <name evidence="3" type="ORF">AFM12_08740</name>
</gene>
<protein>
    <recommendedName>
        <fullName evidence="2">Cytochrome C Planctomycete-type domain-containing protein</fullName>
    </recommendedName>
</protein>
<feature type="transmembrane region" description="Helical" evidence="1">
    <location>
        <begin position="76"/>
        <end position="95"/>
    </location>
</feature>
<dbReference type="InterPro" id="IPR011429">
    <property type="entry name" value="Cyt_c_Planctomycete-type"/>
</dbReference>
<keyword evidence="1" id="KW-1133">Transmembrane helix</keyword>
<feature type="transmembrane region" description="Helical" evidence="1">
    <location>
        <begin position="102"/>
        <end position="123"/>
    </location>
</feature>
<keyword evidence="4" id="KW-1185">Reference proteome</keyword>
<evidence type="ECO:0000313" key="3">
    <source>
        <dbReference type="EMBL" id="KPM48674.1"/>
    </source>
</evidence>
<dbReference type="EMBL" id="LGTQ01000006">
    <property type="protein sequence ID" value="KPM48674.1"/>
    <property type="molecule type" value="Genomic_DNA"/>
</dbReference>